<dbReference type="EMBL" id="AP022570">
    <property type="protein sequence ID" value="BBX52724.1"/>
    <property type="molecule type" value="Genomic_DNA"/>
</dbReference>
<dbReference type="KEGG" id="mpof:MPOR_37500"/>
<sequence length="180" mass="20658">MRVTAFITDTEAGAVPGQVAGLELRHRQHARVEDRIRELKNTGLRNLPCQSFWANAAWLEIALAAADLVTLARLLGFRNDPALARAEITTFRYRVLHVAARITRSARQTRLRIDVTWRWAAQIATAWQADPHRLRMTSQHPTRRPRKTHRPQESPLHPATRDRSTTPTHENHYSTTQLDI</sequence>
<evidence type="ECO:0000313" key="3">
    <source>
        <dbReference type="EMBL" id="BBX52724.1"/>
    </source>
</evidence>
<dbReference type="InterPro" id="IPR025668">
    <property type="entry name" value="Tnp_DDE_dom"/>
</dbReference>
<dbReference type="Pfam" id="PF13701">
    <property type="entry name" value="DDE_Tnp_1_4"/>
    <property type="match status" value="1"/>
</dbReference>
<feature type="compositionally biased region" description="Basic and acidic residues" evidence="1">
    <location>
        <begin position="159"/>
        <end position="172"/>
    </location>
</feature>
<organism evidence="3 4">
    <name type="scientific">Mycolicibacterium poriferae</name>
    <dbReference type="NCBI Taxonomy" id="39694"/>
    <lineage>
        <taxon>Bacteria</taxon>
        <taxon>Bacillati</taxon>
        <taxon>Actinomycetota</taxon>
        <taxon>Actinomycetes</taxon>
        <taxon>Mycobacteriales</taxon>
        <taxon>Mycobacteriaceae</taxon>
        <taxon>Mycolicibacterium</taxon>
    </lineage>
</organism>
<keyword evidence="4" id="KW-1185">Reference proteome</keyword>
<evidence type="ECO:0000313" key="4">
    <source>
        <dbReference type="Proteomes" id="UP000466785"/>
    </source>
</evidence>
<accession>A0A6N4VDP0</accession>
<evidence type="ECO:0000259" key="2">
    <source>
        <dbReference type="Pfam" id="PF13701"/>
    </source>
</evidence>
<protein>
    <recommendedName>
        <fullName evidence="2">Transposase DDE domain-containing protein</fullName>
    </recommendedName>
</protein>
<dbReference type="AlphaFoldDB" id="A0A6N4VDP0"/>
<name>A0A6N4VDP0_9MYCO</name>
<gene>
    <name evidence="3" type="ORF">MPOR_37500</name>
</gene>
<proteinExistence type="predicted"/>
<feature type="region of interest" description="Disordered" evidence="1">
    <location>
        <begin position="130"/>
        <end position="180"/>
    </location>
</feature>
<dbReference type="Proteomes" id="UP000466785">
    <property type="component" value="Chromosome"/>
</dbReference>
<evidence type="ECO:0000256" key="1">
    <source>
        <dbReference type="SAM" id="MobiDB-lite"/>
    </source>
</evidence>
<reference evidence="3 4" key="1">
    <citation type="journal article" date="2019" name="Emerg. Microbes Infect.">
        <title>Comprehensive subspecies identification of 175 nontuberculous mycobacteria species based on 7547 genomic profiles.</title>
        <authorList>
            <person name="Matsumoto Y."/>
            <person name="Kinjo T."/>
            <person name="Motooka D."/>
            <person name="Nabeya D."/>
            <person name="Jung N."/>
            <person name="Uechi K."/>
            <person name="Horii T."/>
            <person name="Iida T."/>
            <person name="Fujita J."/>
            <person name="Nakamura S."/>
        </authorList>
    </citation>
    <scope>NUCLEOTIDE SEQUENCE [LARGE SCALE GENOMIC DNA]</scope>
    <source>
        <strain evidence="3 4">JCM 12603</strain>
    </source>
</reference>
<feature type="domain" description="Transposase DDE" evidence="2">
    <location>
        <begin position="22"/>
        <end position="126"/>
    </location>
</feature>